<keyword evidence="2" id="KW-1185">Reference proteome</keyword>
<accession>A0A834PBU4</accession>
<proteinExistence type="predicted"/>
<organism evidence="1 2">
    <name type="scientific">Vespula pensylvanica</name>
    <name type="common">Western yellow jacket</name>
    <name type="synonym">Wasp</name>
    <dbReference type="NCBI Taxonomy" id="30213"/>
    <lineage>
        <taxon>Eukaryota</taxon>
        <taxon>Metazoa</taxon>
        <taxon>Ecdysozoa</taxon>
        <taxon>Arthropoda</taxon>
        <taxon>Hexapoda</taxon>
        <taxon>Insecta</taxon>
        <taxon>Pterygota</taxon>
        <taxon>Neoptera</taxon>
        <taxon>Endopterygota</taxon>
        <taxon>Hymenoptera</taxon>
        <taxon>Apocrita</taxon>
        <taxon>Aculeata</taxon>
        <taxon>Vespoidea</taxon>
        <taxon>Vespidae</taxon>
        <taxon>Vespinae</taxon>
        <taxon>Vespula</taxon>
    </lineage>
</organism>
<dbReference type="Proteomes" id="UP000600918">
    <property type="component" value="Unassembled WGS sequence"/>
</dbReference>
<name>A0A834PBU4_VESPE</name>
<evidence type="ECO:0000313" key="2">
    <source>
        <dbReference type="Proteomes" id="UP000600918"/>
    </source>
</evidence>
<protein>
    <submittedName>
        <fullName evidence="1">Uncharacterized protein</fullName>
    </submittedName>
</protein>
<gene>
    <name evidence="1" type="ORF">H0235_003417</name>
</gene>
<reference evidence="1" key="1">
    <citation type="journal article" date="2020" name="G3 (Bethesda)">
        <title>High-Quality Assemblies for Three Invasive Social Wasps from the &lt;i&gt;Vespula&lt;/i&gt; Genus.</title>
        <authorList>
            <person name="Harrop T.W.R."/>
            <person name="Guhlin J."/>
            <person name="McLaughlin G.M."/>
            <person name="Permina E."/>
            <person name="Stockwell P."/>
            <person name="Gilligan J."/>
            <person name="Le Lec M.F."/>
            <person name="Gruber M.A.M."/>
            <person name="Quinn O."/>
            <person name="Lovegrove M."/>
            <person name="Duncan E.J."/>
            <person name="Remnant E.J."/>
            <person name="Van Eeckhoven J."/>
            <person name="Graham B."/>
            <person name="Knapp R.A."/>
            <person name="Langford K.W."/>
            <person name="Kronenberg Z."/>
            <person name="Press M.O."/>
            <person name="Eacker S.M."/>
            <person name="Wilson-Rankin E.E."/>
            <person name="Purcell J."/>
            <person name="Lester P.J."/>
            <person name="Dearden P.K."/>
        </authorList>
    </citation>
    <scope>NUCLEOTIDE SEQUENCE</scope>
    <source>
        <strain evidence="1">Volc-1</strain>
    </source>
</reference>
<dbReference type="AlphaFoldDB" id="A0A834PBU4"/>
<sequence length="68" mass="7975">MATLHYRTLDNCVYLVNSDVTVMIAVTESSVLSTRPTLDDLLLRPTFDESTKWTMTKYPIKIFYWLQQ</sequence>
<dbReference type="EMBL" id="JACSDY010000002">
    <property type="protein sequence ID" value="KAF7435226.1"/>
    <property type="molecule type" value="Genomic_DNA"/>
</dbReference>
<evidence type="ECO:0000313" key="1">
    <source>
        <dbReference type="EMBL" id="KAF7435226.1"/>
    </source>
</evidence>
<comment type="caution">
    <text evidence="1">The sequence shown here is derived from an EMBL/GenBank/DDBJ whole genome shotgun (WGS) entry which is preliminary data.</text>
</comment>